<name>A0ACD5GPI4_9CYAN</name>
<protein>
    <submittedName>
        <fullName evidence="1">Uncharacterized protein</fullName>
    </submittedName>
</protein>
<proteinExistence type="predicted"/>
<sequence>MSFSFDATQPAGQRIRNLVILDADGAVADVVVENGTVQGDENRPIRMVTLSFLAGGGDGYPFASLASDRIDLADQPIPTGGVNVATFANSGTEQDALAEYLAATYPINSGSAFAIAEVQPALDLRIQNLQFRQDTVLQSTCLCRCLISSLAGLEPMCWRGLRVPMRLSIRISTKRAIRLITLTRRMIFFASRLPGFRV</sequence>
<accession>A0ACD5GPI4</accession>
<keyword evidence="2" id="KW-1185">Reference proteome</keyword>
<dbReference type="EMBL" id="CP182909">
    <property type="protein sequence ID" value="XPM62612.1"/>
    <property type="molecule type" value="Genomic_DNA"/>
</dbReference>
<gene>
    <name evidence="1" type="ORF">BH720_023565</name>
</gene>
<evidence type="ECO:0000313" key="1">
    <source>
        <dbReference type="EMBL" id="XPM62612.1"/>
    </source>
</evidence>
<dbReference type="Proteomes" id="UP000095472">
    <property type="component" value="Chromosome"/>
</dbReference>
<reference evidence="1 2" key="1">
    <citation type="journal article" date="2016" name="Genome Announc.">
        <title>Draft Genome Sequence of the Thermotolerant Cyanobacterium Desertifilum sp. IPPAS B-1220.</title>
        <authorList>
            <person name="Mironov K.S."/>
            <person name="Sinetova M.A."/>
            <person name="Bolatkhan K."/>
            <person name="Zayadan B.K."/>
            <person name="Ustinova V.V."/>
            <person name="Kupriyanova E.V."/>
            <person name="Skrypnik A.N."/>
            <person name="Gogoleva N.E."/>
            <person name="Gogolev Y.V."/>
            <person name="Los D.A."/>
        </authorList>
    </citation>
    <scope>NUCLEOTIDE SEQUENCE [LARGE SCALE GENOMIC DNA]</scope>
    <source>
        <strain evidence="1 2">IPPAS B-1220</strain>
    </source>
</reference>
<evidence type="ECO:0000313" key="2">
    <source>
        <dbReference type="Proteomes" id="UP000095472"/>
    </source>
</evidence>
<organism evidence="1 2">
    <name type="scientific">Desertifilum tharense IPPAS B-1220</name>
    <dbReference type="NCBI Taxonomy" id="1781255"/>
    <lineage>
        <taxon>Bacteria</taxon>
        <taxon>Bacillati</taxon>
        <taxon>Cyanobacteriota</taxon>
        <taxon>Cyanophyceae</taxon>
        <taxon>Desertifilales</taxon>
        <taxon>Desertifilaceae</taxon>
        <taxon>Desertifilum</taxon>
    </lineage>
</organism>